<keyword evidence="3" id="KW-1185">Reference proteome</keyword>
<reference evidence="2 3" key="1">
    <citation type="submission" date="2021-10" db="EMBL/GenBank/DDBJ databases">
        <title>Streptomyces gossypii sp. nov., isolated from soil collected from cotton field.</title>
        <authorList>
            <person name="Ge X."/>
            <person name="Chen X."/>
            <person name="Liu W."/>
        </authorList>
    </citation>
    <scope>NUCLEOTIDE SEQUENCE [LARGE SCALE GENOMIC DNA]</scope>
    <source>
        <strain evidence="2 3">N2-109</strain>
    </source>
</reference>
<proteinExistence type="predicted"/>
<gene>
    <name evidence="2" type="ORF">LHJ74_17160</name>
</gene>
<feature type="compositionally biased region" description="Gly residues" evidence="1">
    <location>
        <begin position="271"/>
        <end position="282"/>
    </location>
</feature>
<dbReference type="EMBL" id="JAJAGO010000007">
    <property type="protein sequence ID" value="MCT2591605.1"/>
    <property type="molecule type" value="Genomic_DNA"/>
</dbReference>
<evidence type="ECO:0000256" key="1">
    <source>
        <dbReference type="SAM" id="MobiDB-lite"/>
    </source>
</evidence>
<organism evidence="2 3">
    <name type="scientific">Streptomyces gossypii</name>
    <dbReference type="NCBI Taxonomy" id="2883101"/>
    <lineage>
        <taxon>Bacteria</taxon>
        <taxon>Bacillati</taxon>
        <taxon>Actinomycetota</taxon>
        <taxon>Actinomycetes</taxon>
        <taxon>Kitasatosporales</taxon>
        <taxon>Streptomycetaceae</taxon>
        <taxon>Streptomyces</taxon>
    </lineage>
</organism>
<name>A0ABT2JUR5_9ACTN</name>
<sequence length="292" mass="31903">MCMSTDRAQFSGTTVYLGRRHHAEHGLVHVLGYQNTAANLAEGPNAMLLHLPASLAMSRRHFLSARRDDDVLGRMVEALRAPAAGGDGAASMSWMGGEVEVFDHDIYTVLLAADARAVPEALEQVPVHKRPRIDPALMRFYAHHYPAHTLALCCFDNAQAERAAPLLMWYVPADPDELTLPALDCHTGGPPDLDARVPVDHWVVFGTDEAPNGWGEPVRYAHGMRQRLREFLPDRVTGSYFGGRDVLNGDFTLSHDDLLSEALDQVRRVGPPGGSGPGGSGRLRGRAEEFAE</sequence>
<evidence type="ECO:0000313" key="3">
    <source>
        <dbReference type="Proteomes" id="UP001156389"/>
    </source>
</evidence>
<dbReference type="RefSeq" id="WP_260218920.1">
    <property type="nucleotide sequence ID" value="NZ_JAJAGO010000007.1"/>
</dbReference>
<comment type="caution">
    <text evidence="2">The sequence shown here is derived from an EMBL/GenBank/DDBJ whole genome shotgun (WGS) entry which is preliminary data.</text>
</comment>
<feature type="region of interest" description="Disordered" evidence="1">
    <location>
        <begin position="267"/>
        <end position="292"/>
    </location>
</feature>
<evidence type="ECO:0000313" key="2">
    <source>
        <dbReference type="EMBL" id="MCT2591605.1"/>
    </source>
</evidence>
<accession>A0ABT2JUR5</accession>
<protein>
    <submittedName>
        <fullName evidence="2">Uncharacterized protein</fullName>
    </submittedName>
</protein>
<dbReference type="Proteomes" id="UP001156389">
    <property type="component" value="Unassembled WGS sequence"/>
</dbReference>